<evidence type="ECO:0000256" key="1">
    <source>
        <dbReference type="SAM" id="SignalP"/>
    </source>
</evidence>
<accession>A0A856MGG4</accession>
<evidence type="ECO:0000313" key="2">
    <source>
        <dbReference type="EMBL" id="QDL09722.1"/>
    </source>
</evidence>
<reference evidence="2 3" key="1">
    <citation type="submission" date="2018-06" db="EMBL/GenBank/DDBJ databases">
        <title>Comparative genomics of Brasilonema spp. strains.</title>
        <authorList>
            <person name="Alvarenga D.O."/>
            <person name="Fiore M.F."/>
            <person name="Varani A.M."/>
        </authorList>
    </citation>
    <scope>NUCLEOTIDE SEQUENCE [LARGE SCALE GENOMIC DNA]</scope>
    <source>
        <strain evidence="2 3">CENA114</strain>
    </source>
</reference>
<evidence type="ECO:0008006" key="4">
    <source>
        <dbReference type="Google" id="ProtNLM"/>
    </source>
</evidence>
<sequence>MRFTRRIAIVSLTLSILGFWQATFASPGNHSLLKSEKTPAPWEENACPGGVSQTLRLGGEVNNPTTFDLQKLINLQENLKNQNPAVVTEVTVSFQTGSGPRTETYYGVPLWELINNEISSGGLKAGNSGQNPKNAFLRQYVLAEATDCYEAIVSIGEIQPNFEGKQVLVAFAKKASDGSIQYLTDTDEGFARLVVPGDKAGGRYVSNVRNILVLSGPASPLKPKYFRQP</sequence>
<protein>
    <recommendedName>
        <fullName evidence="4">Oxidoreductase molybdopterin-binding domain-containing protein</fullName>
    </recommendedName>
</protein>
<dbReference type="Gene3D" id="3.90.420.10">
    <property type="entry name" value="Oxidoreductase, molybdopterin-binding domain"/>
    <property type="match status" value="1"/>
</dbReference>
<dbReference type="AlphaFoldDB" id="A0A856MGG4"/>
<dbReference type="RefSeq" id="WP_169265328.1">
    <property type="nucleotide sequence ID" value="NZ_CAWOXK010000001.1"/>
</dbReference>
<proteinExistence type="predicted"/>
<gene>
    <name evidence="2" type="ORF">DP114_19090</name>
</gene>
<keyword evidence="3" id="KW-1185">Reference proteome</keyword>
<dbReference type="Proteomes" id="UP000503129">
    <property type="component" value="Chromosome"/>
</dbReference>
<organism evidence="2 3">
    <name type="scientific">Brasilonema sennae CENA114</name>
    <dbReference type="NCBI Taxonomy" id="415709"/>
    <lineage>
        <taxon>Bacteria</taxon>
        <taxon>Bacillati</taxon>
        <taxon>Cyanobacteriota</taxon>
        <taxon>Cyanophyceae</taxon>
        <taxon>Nostocales</taxon>
        <taxon>Scytonemataceae</taxon>
        <taxon>Brasilonema</taxon>
        <taxon>Bromeliae group (in: Brasilonema)</taxon>
    </lineage>
</organism>
<dbReference type="EMBL" id="CP030118">
    <property type="protein sequence ID" value="QDL09722.1"/>
    <property type="molecule type" value="Genomic_DNA"/>
</dbReference>
<name>A0A856MGG4_9CYAN</name>
<dbReference type="SUPFAM" id="SSF56524">
    <property type="entry name" value="Oxidoreductase molybdopterin-binding domain"/>
    <property type="match status" value="1"/>
</dbReference>
<evidence type="ECO:0000313" key="3">
    <source>
        <dbReference type="Proteomes" id="UP000503129"/>
    </source>
</evidence>
<feature type="chain" id="PRO_5032354001" description="Oxidoreductase molybdopterin-binding domain-containing protein" evidence="1">
    <location>
        <begin position="26"/>
        <end position="229"/>
    </location>
</feature>
<keyword evidence="1" id="KW-0732">Signal</keyword>
<dbReference type="InterPro" id="IPR036374">
    <property type="entry name" value="OxRdtase_Mopterin-bd_sf"/>
</dbReference>
<feature type="signal peptide" evidence="1">
    <location>
        <begin position="1"/>
        <end position="25"/>
    </location>
</feature>
<dbReference type="KEGG" id="bsen:DP114_19090"/>